<dbReference type="VEuPathDB" id="FungiDB:CHGG_10851"/>
<feature type="region of interest" description="Disordered" evidence="1">
    <location>
        <begin position="344"/>
        <end position="387"/>
    </location>
</feature>
<feature type="compositionally biased region" description="Low complexity" evidence="1">
    <location>
        <begin position="361"/>
        <end position="375"/>
    </location>
</feature>
<evidence type="ECO:0000313" key="3">
    <source>
        <dbReference type="Proteomes" id="UP000001056"/>
    </source>
</evidence>
<name>Q2GMF3_CHAGB</name>
<feature type="compositionally biased region" description="Basic and acidic residues" evidence="1">
    <location>
        <begin position="348"/>
        <end position="358"/>
    </location>
</feature>
<dbReference type="eggNOG" id="ENOG502RKH1">
    <property type="taxonomic scope" value="Eukaryota"/>
</dbReference>
<reference evidence="3" key="1">
    <citation type="journal article" date="2015" name="Genome Announc.">
        <title>Draft genome sequence of the cellulolytic fungus Chaetomium globosum.</title>
        <authorList>
            <person name="Cuomo C.A."/>
            <person name="Untereiner W.A."/>
            <person name="Ma L.-J."/>
            <person name="Grabherr M."/>
            <person name="Birren B.W."/>
        </authorList>
    </citation>
    <scope>NUCLEOTIDE SEQUENCE [LARGE SCALE GENOMIC DNA]</scope>
    <source>
        <strain evidence="3">ATCC 6205 / CBS 148.51 / DSM 1962 / NBRC 6347 / NRRL 1970</strain>
    </source>
</reference>
<protein>
    <submittedName>
        <fullName evidence="2">Uncharacterized protein</fullName>
    </submittedName>
</protein>
<dbReference type="GeneID" id="4397244"/>
<dbReference type="EMBL" id="CH408036">
    <property type="protein sequence ID" value="EAQ83033.1"/>
    <property type="molecule type" value="Genomic_DNA"/>
</dbReference>
<gene>
    <name evidence="2" type="ORF">CHGG_10851</name>
</gene>
<dbReference type="HOGENOM" id="CLU_537463_0_0_1"/>
<proteinExistence type="predicted"/>
<dbReference type="Proteomes" id="UP000001056">
    <property type="component" value="Unassembled WGS sequence"/>
</dbReference>
<accession>Q2GMF3</accession>
<feature type="compositionally biased region" description="Polar residues" evidence="1">
    <location>
        <begin position="465"/>
        <end position="486"/>
    </location>
</feature>
<evidence type="ECO:0000313" key="2">
    <source>
        <dbReference type="EMBL" id="EAQ83033.1"/>
    </source>
</evidence>
<feature type="region of interest" description="Disordered" evidence="1">
    <location>
        <begin position="430"/>
        <end position="486"/>
    </location>
</feature>
<dbReference type="OMA" id="ERISYCC"/>
<evidence type="ECO:0000256" key="1">
    <source>
        <dbReference type="SAM" id="MobiDB-lite"/>
    </source>
</evidence>
<feature type="compositionally biased region" description="Low complexity" evidence="1">
    <location>
        <begin position="439"/>
        <end position="464"/>
    </location>
</feature>
<organism evidence="2 3">
    <name type="scientific">Chaetomium globosum (strain ATCC 6205 / CBS 148.51 / DSM 1962 / NBRC 6347 / NRRL 1970)</name>
    <name type="common">Soil fungus</name>
    <dbReference type="NCBI Taxonomy" id="306901"/>
    <lineage>
        <taxon>Eukaryota</taxon>
        <taxon>Fungi</taxon>
        <taxon>Dikarya</taxon>
        <taxon>Ascomycota</taxon>
        <taxon>Pezizomycotina</taxon>
        <taxon>Sordariomycetes</taxon>
        <taxon>Sordariomycetidae</taxon>
        <taxon>Sordariales</taxon>
        <taxon>Chaetomiaceae</taxon>
        <taxon>Chaetomium</taxon>
    </lineage>
</organism>
<dbReference type="InParanoid" id="Q2GMF3"/>
<dbReference type="AlphaFoldDB" id="Q2GMF3"/>
<dbReference type="RefSeq" id="XP_001226118.1">
    <property type="nucleotide sequence ID" value="XM_001226117.1"/>
</dbReference>
<dbReference type="OrthoDB" id="4560010at2759"/>
<sequence>MPPEPLPRMHVAHMHLHIRHPHAPAARPAPPRLSESGGGGVVAGGGLDAVDYGAFVVGLEGREGRAEGGGLRAGEGFDVGEGGVSVDVWLARAEEVEVGAVDEEGGGESGFVLWLWAMMTQMLEAQKNYYEKKLAEKSTKRQKTTFEKVPELKKKEDFLTWRDKLLTSLKSAGLEAHILTGVPEPADDDEKRQWRYDRIDVDNLIQSTIADINVWTLLRGQGWKVTDQDPKSTFDHLTQHFDKYTHKATYDIAREFFNIRRGDYDKFTTFQIRLNYLYQRINETDYKMQESAATLNAIQAISDAYPDLYTRSMTNLRNNKLSWADLMLEFNELASQEATQPALSNVKYGKDKTKRAEGDATSSSSNTRSTSMTNKNNERQNSWKSKNQRVDCKECDKDIYTGQEHCGGCGFHYPKASICWWCNPEQAPENWPKRDSALKAKATKTSSSTSTSLTKSSSASSSTTGPLHQQSGVANQSRPMNLLFTSNHPDMNMMNMAPHFWGGPWRN</sequence>
<keyword evidence="3" id="KW-1185">Reference proteome</keyword>